<name>A0A640WIW6_9GAMM</name>
<organism evidence="5 6">
    <name type="scientific">Salinicola corii</name>
    <dbReference type="NCBI Taxonomy" id="2606937"/>
    <lineage>
        <taxon>Bacteria</taxon>
        <taxon>Pseudomonadati</taxon>
        <taxon>Pseudomonadota</taxon>
        <taxon>Gammaproteobacteria</taxon>
        <taxon>Oceanospirillales</taxon>
        <taxon>Halomonadaceae</taxon>
        <taxon>Salinicola</taxon>
    </lineage>
</organism>
<keyword evidence="6" id="KW-1185">Reference proteome</keyword>
<dbReference type="InterPro" id="IPR016181">
    <property type="entry name" value="Acyl_CoA_acyltransferase"/>
</dbReference>
<comment type="caution">
    <text evidence="5">The sequence shown here is derived from an EMBL/GenBank/DDBJ whole genome shotgun (WGS) entry which is preliminary data.</text>
</comment>
<feature type="domain" description="N-acetyltransferase" evidence="4">
    <location>
        <begin position="11"/>
        <end position="165"/>
    </location>
</feature>
<dbReference type="PANTHER" id="PTHR43792:SF8">
    <property type="entry name" value="[RIBOSOMAL PROTEIN US5]-ALANINE N-ACETYLTRANSFERASE"/>
    <property type="match status" value="1"/>
</dbReference>
<comment type="similarity">
    <text evidence="3">Belongs to the acetyltransferase family. RimJ subfamily.</text>
</comment>
<keyword evidence="1 5" id="KW-0808">Transferase</keyword>
<proteinExistence type="inferred from homology"/>
<dbReference type="GO" id="GO:0005737">
    <property type="term" value="C:cytoplasm"/>
    <property type="evidence" value="ECO:0007669"/>
    <property type="project" value="TreeGrafter"/>
</dbReference>
<evidence type="ECO:0000256" key="3">
    <source>
        <dbReference type="ARBA" id="ARBA00038502"/>
    </source>
</evidence>
<dbReference type="PROSITE" id="PS51186">
    <property type="entry name" value="GNAT"/>
    <property type="match status" value="1"/>
</dbReference>
<dbReference type="GO" id="GO:0008999">
    <property type="term" value="F:protein-N-terminal-alanine acetyltransferase activity"/>
    <property type="evidence" value="ECO:0007669"/>
    <property type="project" value="TreeGrafter"/>
</dbReference>
<dbReference type="InterPro" id="IPR000182">
    <property type="entry name" value="GNAT_dom"/>
</dbReference>
<dbReference type="Proteomes" id="UP000466024">
    <property type="component" value="Unassembled WGS sequence"/>
</dbReference>
<dbReference type="EMBL" id="VTPX01000001">
    <property type="protein sequence ID" value="KAA0020482.1"/>
    <property type="molecule type" value="Genomic_DNA"/>
</dbReference>
<evidence type="ECO:0000259" key="4">
    <source>
        <dbReference type="PROSITE" id="PS51186"/>
    </source>
</evidence>
<dbReference type="Pfam" id="PF13302">
    <property type="entry name" value="Acetyltransf_3"/>
    <property type="match status" value="1"/>
</dbReference>
<dbReference type="InterPro" id="IPR051531">
    <property type="entry name" value="N-acetyltransferase"/>
</dbReference>
<keyword evidence="2" id="KW-0012">Acyltransferase</keyword>
<dbReference type="Gene3D" id="3.40.630.30">
    <property type="match status" value="1"/>
</dbReference>
<evidence type="ECO:0000256" key="2">
    <source>
        <dbReference type="ARBA" id="ARBA00023315"/>
    </source>
</evidence>
<dbReference type="AlphaFoldDB" id="A0A640WIW6"/>
<dbReference type="PANTHER" id="PTHR43792">
    <property type="entry name" value="GNAT FAMILY, PUTATIVE (AFU_ORTHOLOGUE AFUA_3G00765)-RELATED-RELATED"/>
    <property type="match status" value="1"/>
</dbReference>
<dbReference type="SUPFAM" id="SSF55729">
    <property type="entry name" value="Acyl-CoA N-acyltransferases (Nat)"/>
    <property type="match status" value="1"/>
</dbReference>
<dbReference type="RefSeq" id="WP_149433605.1">
    <property type="nucleotide sequence ID" value="NZ_VTPX01000001.1"/>
</dbReference>
<evidence type="ECO:0000256" key="1">
    <source>
        <dbReference type="ARBA" id="ARBA00022679"/>
    </source>
</evidence>
<gene>
    <name evidence="5" type="ORF">F0A16_01395</name>
</gene>
<protein>
    <submittedName>
        <fullName evidence="5">GNAT family N-acetyltransferase</fullName>
    </submittedName>
</protein>
<evidence type="ECO:0000313" key="5">
    <source>
        <dbReference type="EMBL" id="KAA0020482.1"/>
    </source>
</evidence>
<evidence type="ECO:0000313" key="6">
    <source>
        <dbReference type="Proteomes" id="UP000466024"/>
    </source>
</evidence>
<accession>A0A640WIW6</accession>
<sequence length="181" mass="20158">MMKVEIFQPGAEHRAAFLAAVQRSESLLGGWVSPPDTPEKYADYLRRYSADTHYSYLARTRDGNLVGCINLNEIVRGALQSAYLGYHAFSPNQGKGLMKEALSAVISSAFGEHELHRLEANIQSGNVRSVGLAKSMGFRLEGYSPRYLKIDGEWRDHERYAITSEDWAVEAAAARDQSKDS</sequence>
<reference evidence="5 6" key="1">
    <citation type="submission" date="2019-08" db="EMBL/GenBank/DDBJ databases">
        <title>Bioinformatics analysis of the strain L3 and L5.</title>
        <authorList>
            <person name="Li X."/>
        </authorList>
    </citation>
    <scope>NUCLEOTIDE SEQUENCE [LARGE SCALE GENOMIC DNA]</scope>
    <source>
        <strain evidence="5 6">L3</strain>
    </source>
</reference>